<feature type="compositionally biased region" description="Acidic residues" evidence="1">
    <location>
        <begin position="584"/>
        <end position="594"/>
    </location>
</feature>
<feature type="compositionally biased region" description="Pro residues" evidence="1">
    <location>
        <begin position="365"/>
        <end position="378"/>
    </location>
</feature>
<dbReference type="PROSITE" id="PS50994">
    <property type="entry name" value="INTEGRASE"/>
    <property type="match status" value="1"/>
</dbReference>
<dbReference type="EMBL" id="LSRX01001489">
    <property type="protein sequence ID" value="OLP79397.1"/>
    <property type="molecule type" value="Genomic_DNA"/>
</dbReference>
<dbReference type="InterPro" id="IPR036397">
    <property type="entry name" value="RNaseH_sf"/>
</dbReference>
<feature type="region of interest" description="Disordered" evidence="1">
    <location>
        <begin position="411"/>
        <end position="451"/>
    </location>
</feature>
<name>A0A1Q9C953_SYMMI</name>
<reference evidence="3 4" key="1">
    <citation type="submission" date="2016-02" db="EMBL/GenBank/DDBJ databases">
        <title>Genome analysis of coral dinoflagellate symbionts highlights evolutionary adaptations to a symbiotic lifestyle.</title>
        <authorList>
            <person name="Aranda M."/>
            <person name="Li Y."/>
            <person name="Liew Y.J."/>
            <person name="Baumgarten S."/>
            <person name="Simakov O."/>
            <person name="Wilson M."/>
            <person name="Piel J."/>
            <person name="Ashoor H."/>
            <person name="Bougouffa S."/>
            <person name="Bajic V.B."/>
            <person name="Ryu T."/>
            <person name="Ravasi T."/>
            <person name="Bayer T."/>
            <person name="Micklem G."/>
            <person name="Kim H."/>
            <person name="Bhak J."/>
            <person name="Lajeunesse T.C."/>
            <person name="Voolstra C.R."/>
        </authorList>
    </citation>
    <scope>NUCLEOTIDE SEQUENCE [LARGE SCALE GENOMIC DNA]</scope>
    <source>
        <strain evidence="3 4">CCMP2467</strain>
    </source>
</reference>
<comment type="caution">
    <text evidence="3">The sequence shown here is derived from an EMBL/GenBank/DDBJ whole genome shotgun (WGS) entry which is preliminary data.</text>
</comment>
<accession>A0A1Q9C953</accession>
<gene>
    <name evidence="3" type="primary">TY1B-A</name>
    <name evidence="3" type="ORF">AK812_SmicGene40319</name>
</gene>
<dbReference type="Gene3D" id="3.30.420.10">
    <property type="entry name" value="Ribonuclease H-like superfamily/Ribonuclease H"/>
    <property type="match status" value="1"/>
</dbReference>
<dbReference type="OrthoDB" id="418690at2759"/>
<feature type="region of interest" description="Disordered" evidence="1">
    <location>
        <begin position="863"/>
        <end position="886"/>
    </location>
</feature>
<dbReference type="InterPro" id="IPR001584">
    <property type="entry name" value="Integrase_cat-core"/>
</dbReference>
<keyword evidence="4" id="KW-1185">Reference proteome</keyword>
<organism evidence="3 4">
    <name type="scientific">Symbiodinium microadriaticum</name>
    <name type="common">Dinoflagellate</name>
    <name type="synonym">Zooxanthella microadriatica</name>
    <dbReference type="NCBI Taxonomy" id="2951"/>
    <lineage>
        <taxon>Eukaryota</taxon>
        <taxon>Sar</taxon>
        <taxon>Alveolata</taxon>
        <taxon>Dinophyceae</taxon>
        <taxon>Suessiales</taxon>
        <taxon>Symbiodiniaceae</taxon>
        <taxon>Symbiodinium</taxon>
    </lineage>
</organism>
<dbReference type="SUPFAM" id="SSF53098">
    <property type="entry name" value="Ribonuclease H-like"/>
    <property type="match status" value="1"/>
</dbReference>
<dbReference type="InterPro" id="IPR012337">
    <property type="entry name" value="RNaseH-like_sf"/>
</dbReference>
<evidence type="ECO:0000259" key="2">
    <source>
        <dbReference type="PROSITE" id="PS50994"/>
    </source>
</evidence>
<evidence type="ECO:0000256" key="1">
    <source>
        <dbReference type="SAM" id="MobiDB-lite"/>
    </source>
</evidence>
<dbReference type="Proteomes" id="UP000186817">
    <property type="component" value="Unassembled WGS sequence"/>
</dbReference>
<dbReference type="GO" id="GO:0003676">
    <property type="term" value="F:nucleic acid binding"/>
    <property type="evidence" value="ECO:0007669"/>
    <property type="project" value="InterPro"/>
</dbReference>
<feature type="region of interest" description="Disordered" evidence="1">
    <location>
        <begin position="359"/>
        <end position="378"/>
    </location>
</feature>
<feature type="region of interest" description="Disordered" evidence="1">
    <location>
        <begin position="552"/>
        <end position="595"/>
    </location>
</feature>
<evidence type="ECO:0000313" key="4">
    <source>
        <dbReference type="Proteomes" id="UP000186817"/>
    </source>
</evidence>
<protein>
    <submittedName>
        <fullName evidence="3">Gag-Pol polyprotein</fullName>
    </submittedName>
</protein>
<dbReference type="AlphaFoldDB" id="A0A1Q9C953"/>
<proteinExistence type="predicted"/>
<feature type="compositionally biased region" description="Low complexity" evidence="1">
    <location>
        <begin position="417"/>
        <end position="430"/>
    </location>
</feature>
<sequence length="932" mass="102035">MVTQGRSGCPQLGREQALQLIRELEAAKLQELSGRLRRVQAQLKATTGLRFDDALDALVAAGSYEAALAFSSFVPFLGAVPKQVKCRLIVDLQSINGWEALKGLPFNRRTRKRLHQSCTWVLHVGSNQVDPSVKQLCQAQGLELVVVEGNRDGLLDPRVWKALSWAAFSGRVTAVVGDSPMRTWNAIQTKDSAPIRLRSELHPWGEPGLTSSLQTRIEDDTLLGVMPMWLWTLASIAKKEGVPFCQTCALQGPSGLNPWLQQVVKPFAKWSNSSEFVVQGMNEGVRQTKPFWVCTNLGFSRSGVRALPVASKVEGLPLDPAWPVDFKNELSLALFGLAISQQAEEEPTAVKVVEASESYLLSDPTRPPGPVSFRPPAPEVQAVEGGYIGESEPESPDCVVEEPQLLGAVDEDEAKGDSGPSGDVPPGSSGAAKDPKVKGKRASDRMTEAEREKWRKHIASHHIPFRKDCLQCVMSGGLGLQHRRVKRPTMYALAFDLAGPFKELGRDDRGGKYKCVLVAGLRVPDAALPSPREDKVKPKVEAQVPGAQVEVRNTDEHDDDAASEVSWLRDQLEPKPAVMKVGEESDSSQEEDAQSDVSWVEAPFVDELPPPEADEAVVADGELEDEGGAGSEVDPWEDSAGYADMTDEKFDEALSELLFSGANKVLRFAVPLKARKGPLILAGLQEVVTECHRLGYPVKVVHTDRAKELMSKATMDWLQSNLIQPSFTQGDDPKSNGLAERLVGWVKARARLHLASSGLGVEQWPSAMAFACAEHRRRLLQLGGRLPRFGQRVIFKSKHPTGKSKRPFLRWEHAVYLCPTPRTEEGHVLLRGASGAYLVAKNVRCVEDMVDPEAEFGEEEVVEADPPEPGFDHHQGESPIAPRRRVTGKRAVRSVQLAPEVFAESLLQEQLFTSDHCGRLLQLAFGGVEGGT</sequence>
<evidence type="ECO:0000313" key="3">
    <source>
        <dbReference type="EMBL" id="OLP79397.1"/>
    </source>
</evidence>
<feature type="domain" description="Integrase catalytic" evidence="2">
    <location>
        <begin position="631"/>
        <end position="787"/>
    </location>
</feature>
<dbReference type="GO" id="GO:0015074">
    <property type="term" value="P:DNA integration"/>
    <property type="evidence" value="ECO:0007669"/>
    <property type="project" value="InterPro"/>
</dbReference>
<feature type="compositionally biased region" description="Basic and acidic residues" evidence="1">
    <location>
        <begin position="433"/>
        <end position="451"/>
    </location>
</feature>